<evidence type="ECO:0000313" key="2">
    <source>
        <dbReference type="EMBL" id="KAJ5593196.1"/>
    </source>
</evidence>
<organism evidence="2 3">
    <name type="scientific">Penicillium hordei</name>
    <dbReference type="NCBI Taxonomy" id="40994"/>
    <lineage>
        <taxon>Eukaryota</taxon>
        <taxon>Fungi</taxon>
        <taxon>Dikarya</taxon>
        <taxon>Ascomycota</taxon>
        <taxon>Pezizomycotina</taxon>
        <taxon>Eurotiomycetes</taxon>
        <taxon>Eurotiomycetidae</taxon>
        <taxon>Eurotiales</taxon>
        <taxon>Aspergillaceae</taxon>
        <taxon>Penicillium</taxon>
    </lineage>
</organism>
<dbReference type="GeneID" id="81591396"/>
<accession>A0AAD6DUC9</accession>
<gene>
    <name evidence="2" type="ORF">N7537_010100</name>
</gene>
<comment type="caution">
    <text evidence="2">The sequence shown here is derived from an EMBL/GenBank/DDBJ whole genome shotgun (WGS) entry which is preliminary data.</text>
</comment>
<sequence length="560" mass="62346">MADILAIPVPKPCIGYSKKYTHEPGELISAYSSDFLRSSDDFDKQLLSSPTDWYSVFYPSASNSPLDLHLLHHPSPALQTQQRPRNPSKDMLNQHRLTGYPMPLMENRRYTPLQVEGPRTAAYSQSVSPFTTQVDLSSALSSNGSTYCESDLDSLDHFDEPFTTRTMETHAGLVQPAPRSNMFPVAGNPFRLATEEMPFSSFGVSDTSRDGQAFSNSQFNVPNPNIVNSFMTSPLNNYPHNPHLVPSSITHPSSRPGNWDGYLTWSVSPPSNDDDIWYPARNPSGSSEDGGWQTHHGYSAPWPVSNAYTSPNECNQPAPHIYGPSHGLPMSSFGPTPMTLAPSVPTGPMSHISHFPVCGPYAPSIEAPQYQPEPHPMYIARPQAISSDAEFGSPNQKSAKSLSPSFSTSANEEQRSPQQSGKDQGNIEARLHYTDERNTFLIDSKRRGLSYKEIKRVGGFKEAESTLRGRYRTLTKSKDQRVRKPKWQNKDIRLLCQAVTIHSETHDAYSSLSNVSMNMNEPPKVSWKKVAEHIWANGGSYHFGNATCKKKWCEIHNITL</sequence>
<feature type="region of interest" description="Disordered" evidence="1">
    <location>
        <begin position="388"/>
        <end position="427"/>
    </location>
</feature>
<proteinExistence type="predicted"/>
<keyword evidence="3" id="KW-1185">Reference proteome</keyword>
<dbReference type="EMBL" id="JAQJAE010000005">
    <property type="protein sequence ID" value="KAJ5593196.1"/>
    <property type="molecule type" value="Genomic_DNA"/>
</dbReference>
<name>A0AAD6DUC9_9EURO</name>
<reference evidence="2" key="2">
    <citation type="submission" date="2023-01" db="EMBL/GenBank/DDBJ databases">
        <authorList>
            <person name="Petersen C."/>
        </authorList>
    </citation>
    <scope>NUCLEOTIDE SEQUENCE</scope>
    <source>
        <strain evidence="2">IBT 12815</strain>
    </source>
</reference>
<feature type="compositionally biased region" description="Polar residues" evidence="1">
    <location>
        <begin position="393"/>
        <end position="423"/>
    </location>
</feature>
<dbReference type="RefSeq" id="XP_056749822.1">
    <property type="nucleotide sequence ID" value="XM_056901154.1"/>
</dbReference>
<evidence type="ECO:0000256" key="1">
    <source>
        <dbReference type="SAM" id="MobiDB-lite"/>
    </source>
</evidence>
<dbReference type="AlphaFoldDB" id="A0AAD6DUC9"/>
<evidence type="ECO:0000313" key="3">
    <source>
        <dbReference type="Proteomes" id="UP001213799"/>
    </source>
</evidence>
<protein>
    <recommendedName>
        <fullName evidence="4">Myb-like domain-containing protein</fullName>
    </recommendedName>
</protein>
<dbReference type="Proteomes" id="UP001213799">
    <property type="component" value="Unassembled WGS sequence"/>
</dbReference>
<reference evidence="2" key="1">
    <citation type="journal article" date="2023" name="IMA Fungus">
        <title>Comparative genomic study of the Penicillium genus elucidates a diverse pangenome and 15 lateral gene transfer events.</title>
        <authorList>
            <person name="Petersen C."/>
            <person name="Sorensen T."/>
            <person name="Nielsen M.R."/>
            <person name="Sondergaard T.E."/>
            <person name="Sorensen J.L."/>
            <person name="Fitzpatrick D.A."/>
            <person name="Frisvad J.C."/>
            <person name="Nielsen K.L."/>
        </authorList>
    </citation>
    <scope>NUCLEOTIDE SEQUENCE</scope>
    <source>
        <strain evidence="2">IBT 12815</strain>
    </source>
</reference>
<evidence type="ECO:0008006" key="4">
    <source>
        <dbReference type="Google" id="ProtNLM"/>
    </source>
</evidence>